<comment type="caution">
    <text evidence="2">The sequence shown here is derived from an EMBL/GenBank/DDBJ whole genome shotgun (WGS) entry which is preliminary data.</text>
</comment>
<evidence type="ECO:0000313" key="2">
    <source>
        <dbReference type="EMBL" id="MUP12769.1"/>
    </source>
</evidence>
<keyword evidence="3" id="KW-1185">Reference proteome</keyword>
<dbReference type="Proteomes" id="UP000179536">
    <property type="component" value="Unassembled WGS sequence"/>
</dbReference>
<evidence type="ECO:0000313" key="1">
    <source>
        <dbReference type="EMBL" id="MUO40692.1"/>
    </source>
</evidence>
<proteinExistence type="predicted"/>
<reference evidence="3 4" key="1">
    <citation type="submission" date="2019-11" db="EMBL/GenBank/DDBJ databases">
        <title>Whole-genome sequencing of Allorhizobium vitis.</title>
        <authorList>
            <person name="Gan H.M."/>
            <person name="Savka M.A."/>
        </authorList>
    </citation>
    <scope>NUCLEOTIDE SEQUENCE [LARGE SCALE GENOMIC DNA]</scope>
    <source>
        <strain evidence="2 4">RF2/1</strain>
        <strain evidence="1 3">T1/7</strain>
    </source>
</reference>
<gene>
    <name evidence="2" type="ORF">BBK91_023185</name>
    <name evidence="1" type="ORF">BBL17_002595</name>
</gene>
<dbReference type="EMBL" id="MBFA02000020">
    <property type="protein sequence ID" value="MUP12769.1"/>
    <property type="molecule type" value="Genomic_DNA"/>
</dbReference>
<accession>A0ABD6HDI4</accession>
<protein>
    <submittedName>
        <fullName evidence="2">Uncharacterized protein</fullName>
    </submittedName>
</protein>
<dbReference type="Proteomes" id="UP000179454">
    <property type="component" value="Unassembled WGS sequence"/>
</dbReference>
<organism evidence="2 4">
    <name type="scientific">Agrobacterium vitis</name>
    <name type="common">Rhizobium vitis</name>
    <dbReference type="NCBI Taxonomy" id="373"/>
    <lineage>
        <taxon>Bacteria</taxon>
        <taxon>Pseudomonadati</taxon>
        <taxon>Pseudomonadota</taxon>
        <taxon>Alphaproteobacteria</taxon>
        <taxon>Hyphomicrobiales</taxon>
        <taxon>Rhizobiaceae</taxon>
        <taxon>Rhizobium/Agrobacterium group</taxon>
        <taxon>Agrobacterium</taxon>
    </lineage>
</organism>
<dbReference type="EMBL" id="MBFE02000002">
    <property type="protein sequence ID" value="MUO40692.1"/>
    <property type="molecule type" value="Genomic_DNA"/>
</dbReference>
<dbReference type="AlphaFoldDB" id="A0ABD6HDI4"/>
<dbReference type="RefSeq" id="WP_015914909.1">
    <property type="nucleotide sequence ID" value="NZ_MBFE02000002.1"/>
</dbReference>
<name>A0ABD6HDI4_AGRVI</name>
<evidence type="ECO:0000313" key="4">
    <source>
        <dbReference type="Proteomes" id="UP000179536"/>
    </source>
</evidence>
<sequence>MRSEFLDISETLIWASCLVLHSGPKDRHRIALAYHEAQELVDHIPLNNEDARSRITACFEKFDVCQVENDIACVGWMLMSIQQRVSEQNLYDWRELHDVVQKVVKLLPRPEPTVH</sequence>
<evidence type="ECO:0000313" key="3">
    <source>
        <dbReference type="Proteomes" id="UP000179454"/>
    </source>
</evidence>